<evidence type="ECO:0000313" key="2">
    <source>
        <dbReference type="EMBL" id="KDO39292.1"/>
    </source>
</evidence>
<feature type="region of interest" description="Disordered" evidence="1">
    <location>
        <begin position="53"/>
        <end position="74"/>
    </location>
</feature>
<sequence length="74" mass="8252">MMKVAAWCLESDFAKRPSMSMVVKVLEGVTEFDHNLHYNSVHLPSTAALANVDHREENDKSTTQLLPSILSGPR</sequence>
<name>A0A067DJU8_CITSI</name>
<protein>
    <submittedName>
        <fullName evidence="2">Uncharacterized protein</fullName>
    </submittedName>
</protein>
<dbReference type="Proteomes" id="UP000027120">
    <property type="component" value="Unassembled WGS sequence"/>
</dbReference>
<reference evidence="2 3" key="1">
    <citation type="submission" date="2014-04" db="EMBL/GenBank/DDBJ databases">
        <authorList>
            <consortium name="International Citrus Genome Consortium"/>
            <person name="Gmitter F."/>
            <person name="Chen C."/>
            <person name="Farmerie W."/>
            <person name="Harkins T."/>
            <person name="Desany B."/>
            <person name="Mohiuddin M."/>
            <person name="Kodira C."/>
            <person name="Borodovsky M."/>
            <person name="Lomsadze A."/>
            <person name="Burns P."/>
            <person name="Jenkins J."/>
            <person name="Prochnik S."/>
            <person name="Shu S."/>
            <person name="Chapman J."/>
            <person name="Pitluck S."/>
            <person name="Schmutz J."/>
            <person name="Rokhsar D."/>
        </authorList>
    </citation>
    <scope>NUCLEOTIDE SEQUENCE</scope>
</reference>
<dbReference type="eggNOG" id="ENOG502QUNW">
    <property type="taxonomic scope" value="Eukaryota"/>
</dbReference>
<evidence type="ECO:0000313" key="3">
    <source>
        <dbReference type="Proteomes" id="UP000027120"/>
    </source>
</evidence>
<proteinExistence type="predicted"/>
<dbReference type="EMBL" id="KK786742">
    <property type="protein sequence ID" value="KDO39292.1"/>
    <property type="molecule type" value="Genomic_DNA"/>
</dbReference>
<keyword evidence="3" id="KW-1185">Reference proteome</keyword>
<accession>A0A067DJU8</accession>
<gene>
    <name evidence="2" type="ORF">CISIN_1g035062mg</name>
</gene>
<organism evidence="2 3">
    <name type="scientific">Citrus sinensis</name>
    <name type="common">Sweet orange</name>
    <name type="synonym">Citrus aurantium var. sinensis</name>
    <dbReference type="NCBI Taxonomy" id="2711"/>
    <lineage>
        <taxon>Eukaryota</taxon>
        <taxon>Viridiplantae</taxon>
        <taxon>Streptophyta</taxon>
        <taxon>Embryophyta</taxon>
        <taxon>Tracheophyta</taxon>
        <taxon>Spermatophyta</taxon>
        <taxon>Magnoliopsida</taxon>
        <taxon>eudicotyledons</taxon>
        <taxon>Gunneridae</taxon>
        <taxon>Pentapetalae</taxon>
        <taxon>rosids</taxon>
        <taxon>malvids</taxon>
        <taxon>Sapindales</taxon>
        <taxon>Rutaceae</taxon>
        <taxon>Aurantioideae</taxon>
        <taxon>Citrus</taxon>
    </lineage>
</organism>
<evidence type="ECO:0000256" key="1">
    <source>
        <dbReference type="SAM" id="MobiDB-lite"/>
    </source>
</evidence>
<dbReference type="AlphaFoldDB" id="A0A067DJU8"/>